<organism evidence="1">
    <name type="scientific">marine sediment metagenome</name>
    <dbReference type="NCBI Taxonomy" id="412755"/>
    <lineage>
        <taxon>unclassified sequences</taxon>
        <taxon>metagenomes</taxon>
        <taxon>ecological metagenomes</taxon>
    </lineage>
</organism>
<name>A0A0F8YXX1_9ZZZZ</name>
<dbReference type="EMBL" id="LAZR01050920">
    <property type="protein sequence ID" value="KKK86278.1"/>
    <property type="molecule type" value="Genomic_DNA"/>
</dbReference>
<proteinExistence type="predicted"/>
<feature type="non-terminal residue" evidence="1">
    <location>
        <position position="287"/>
    </location>
</feature>
<reference evidence="1" key="1">
    <citation type="journal article" date="2015" name="Nature">
        <title>Complex archaea that bridge the gap between prokaryotes and eukaryotes.</title>
        <authorList>
            <person name="Spang A."/>
            <person name="Saw J.H."/>
            <person name="Jorgensen S.L."/>
            <person name="Zaremba-Niedzwiedzka K."/>
            <person name="Martijn J."/>
            <person name="Lind A.E."/>
            <person name="van Eijk R."/>
            <person name="Schleper C."/>
            <person name="Guy L."/>
            <person name="Ettema T.J."/>
        </authorList>
    </citation>
    <scope>NUCLEOTIDE SEQUENCE</scope>
</reference>
<comment type="caution">
    <text evidence="1">The sequence shown here is derived from an EMBL/GenBank/DDBJ whole genome shotgun (WGS) entry which is preliminary data.</text>
</comment>
<protein>
    <submittedName>
        <fullName evidence="1">Uncharacterized protein</fullName>
    </submittedName>
</protein>
<dbReference type="AlphaFoldDB" id="A0A0F8YXX1"/>
<evidence type="ECO:0000313" key="1">
    <source>
        <dbReference type="EMBL" id="KKK86278.1"/>
    </source>
</evidence>
<dbReference type="Gene3D" id="3.20.20.80">
    <property type="entry name" value="Glycosidases"/>
    <property type="match status" value="1"/>
</dbReference>
<gene>
    <name evidence="1" type="ORF">LCGC14_2764850</name>
</gene>
<accession>A0A0F8YXX1</accession>
<dbReference type="InterPro" id="IPR017853">
    <property type="entry name" value="GH"/>
</dbReference>
<sequence length="287" mass="33131">MKEKLIAIHGERFVNETLERLRALLKELYGEDLGGRNFSYLGEALHRFIRNRSEDELQRWAAFDPVNRYANLDRKVFAICYADNVYDETTPTLRTLGKTLETYYPSINGIHILPARPMSHGDIWAQDLLDFLSPATALGLVTFLQRLGILDENRLVNDNYRQLKSRFESVDLPGWLTEHEQSVSAERSIVIEKVLERLDAAHNSHFNDGGFSQKTRAIVDPRFGTIEDIKTLSKRYAIMLDYVVNHLDVDNDILEDFKRQENDGSAFIIITPQRHEQLKSDRIHATT</sequence>
<dbReference type="SUPFAM" id="SSF51445">
    <property type="entry name" value="(Trans)glycosidases"/>
    <property type="match status" value="1"/>
</dbReference>